<dbReference type="Proteomes" id="UP000046393">
    <property type="component" value="Unplaced"/>
</dbReference>
<proteinExistence type="predicted"/>
<dbReference type="STRING" id="451379.A0A0N5ADA9"/>
<evidence type="ECO:0000313" key="2">
    <source>
        <dbReference type="WBParaSite" id="SMUV_0000215301-mRNA-1"/>
    </source>
</evidence>
<dbReference type="WBParaSite" id="SMUV_0000215301-mRNA-1">
    <property type="protein sequence ID" value="SMUV_0000215301-mRNA-1"/>
    <property type="gene ID" value="SMUV_0000215301"/>
</dbReference>
<evidence type="ECO:0000313" key="1">
    <source>
        <dbReference type="Proteomes" id="UP000046393"/>
    </source>
</evidence>
<organism evidence="1 2">
    <name type="scientific">Syphacia muris</name>
    <dbReference type="NCBI Taxonomy" id="451379"/>
    <lineage>
        <taxon>Eukaryota</taxon>
        <taxon>Metazoa</taxon>
        <taxon>Ecdysozoa</taxon>
        <taxon>Nematoda</taxon>
        <taxon>Chromadorea</taxon>
        <taxon>Rhabditida</taxon>
        <taxon>Spirurina</taxon>
        <taxon>Oxyuridomorpha</taxon>
        <taxon>Oxyuroidea</taxon>
        <taxon>Oxyuridae</taxon>
        <taxon>Syphacia</taxon>
    </lineage>
</organism>
<keyword evidence="1" id="KW-1185">Reference proteome</keyword>
<name>A0A0N5ADA9_9BILA</name>
<dbReference type="AlphaFoldDB" id="A0A0N5ADA9"/>
<sequence length="87" mass="10451">MLLGGLLKPSLVFNTAVRNNCPWWRNSFTQCYFEIRVRKKLRNATVDNRIKNRGGRLILMKRLLREKPYIAWNWDSDPKDKRLSYPL</sequence>
<reference evidence="2" key="1">
    <citation type="submission" date="2017-02" db="UniProtKB">
        <authorList>
            <consortium name="WormBaseParasite"/>
        </authorList>
    </citation>
    <scope>IDENTIFICATION</scope>
</reference>
<protein>
    <submittedName>
        <fullName evidence="2">Ovule protein</fullName>
    </submittedName>
</protein>
<accession>A0A0N5ADA9</accession>